<name>A0ABV8V0U6_9GAMM</name>
<keyword evidence="1" id="KW-0812">Transmembrane</keyword>
<feature type="domain" description="DUF6436" evidence="2">
    <location>
        <begin position="56"/>
        <end position="169"/>
    </location>
</feature>
<protein>
    <submittedName>
        <fullName evidence="3">DUF6436 domain-containing protein</fullName>
    </submittedName>
</protein>
<evidence type="ECO:0000256" key="1">
    <source>
        <dbReference type="SAM" id="Phobius"/>
    </source>
</evidence>
<gene>
    <name evidence="3" type="ORF">ACFOX3_04420</name>
</gene>
<reference evidence="4" key="1">
    <citation type="journal article" date="2019" name="Int. J. Syst. Evol. Microbiol.">
        <title>The Global Catalogue of Microorganisms (GCM) 10K type strain sequencing project: providing services to taxonomists for standard genome sequencing and annotation.</title>
        <authorList>
            <consortium name="The Broad Institute Genomics Platform"/>
            <consortium name="The Broad Institute Genome Sequencing Center for Infectious Disease"/>
            <person name="Wu L."/>
            <person name="Ma J."/>
        </authorList>
    </citation>
    <scope>NUCLEOTIDE SEQUENCE [LARGE SCALE GENOMIC DNA]</scope>
    <source>
        <strain evidence="4">CECT 8570</strain>
    </source>
</reference>
<keyword evidence="4" id="KW-1185">Reference proteome</keyword>
<keyword evidence="1" id="KW-0472">Membrane</keyword>
<dbReference type="Pfam" id="PF20029">
    <property type="entry name" value="DUF6436"/>
    <property type="match status" value="1"/>
</dbReference>
<dbReference type="EMBL" id="JBHSCX010000003">
    <property type="protein sequence ID" value="MFC4361534.1"/>
    <property type="molecule type" value="Genomic_DNA"/>
</dbReference>
<dbReference type="RefSeq" id="WP_290259534.1">
    <property type="nucleotide sequence ID" value="NZ_JAUFQG010000004.1"/>
</dbReference>
<proteinExistence type="predicted"/>
<evidence type="ECO:0000313" key="4">
    <source>
        <dbReference type="Proteomes" id="UP001595840"/>
    </source>
</evidence>
<sequence length="174" mass="19253">MPLSPRAKYWLVSFIITLWLSLSAGAFWYYQWRWSEQFSSQEQLALFDGTEFSELLTQASVPGSISVIHLGRDGCFCNRFNEPHRQAIKDKYQPLGVAFGTLTLPPALDLATPAVALISAQGQLAYFGPYSDSLLCSLGDGLVEPLLDQLLLGYLPEVIHTTGVGCFCTKKTEL</sequence>
<feature type="transmembrane region" description="Helical" evidence="1">
    <location>
        <begin position="9"/>
        <end position="30"/>
    </location>
</feature>
<keyword evidence="1" id="KW-1133">Transmembrane helix</keyword>
<comment type="caution">
    <text evidence="3">The sequence shown here is derived from an EMBL/GenBank/DDBJ whole genome shotgun (WGS) entry which is preliminary data.</text>
</comment>
<dbReference type="Proteomes" id="UP001595840">
    <property type="component" value="Unassembled WGS sequence"/>
</dbReference>
<evidence type="ECO:0000259" key="2">
    <source>
        <dbReference type="Pfam" id="PF20029"/>
    </source>
</evidence>
<organism evidence="3 4">
    <name type="scientific">Simiduia curdlanivorans</name>
    <dbReference type="NCBI Taxonomy" id="1492769"/>
    <lineage>
        <taxon>Bacteria</taxon>
        <taxon>Pseudomonadati</taxon>
        <taxon>Pseudomonadota</taxon>
        <taxon>Gammaproteobacteria</taxon>
        <taxon>Cellvibrionales</taxon>
        <taxon>Cellvibrionaceae</taxon>
        <taxon>Simiduia</taxon>
    </lineage>
</organism>
<dbReference type="InterPro" id="IPR045494">
    <property type="entry name" value="DUF6436"/>
</dbReference>
<evidence type="ECO:0000313" key="3">
    <source>
        <dbReference type="EMBL" id="MFC4361534.1"/>
    </source>
</evidence>
<accession>A0ABV8V0U6</accession>